<dbReference type="AlphaFoldDB" id="A0A5B7F2N5"/>
<organism evidence="2 3">
    <name type="scientific">Portunus trituberculatus</name>
    <name type="common">Swimming crab</name>
    <name type="synonym">Neptunus trituberculatus</name>
    <dbReference type="NCBI Taxonomy" id="210409"/>
    <lineage>
        <taxon>Eukaryota</taxon>
        <taxon>Metazoa</taxon>
        <taxon>Ecdysozoa</taxon>
        <taxon>Arthropoda</taxon>
        <taxon>Crustacea</taxon>
        <taxon>Multicrustacea</taxon>
        <taxon>Malacostraca</taxon>
        <taxon>Eumalacostraca</taxon>
        <taxon>Eucarida</taxon>
        <taxon>Decapoda</taxon>
        <taxon>Pleocyemata</taxon>
        <taxon>Brachyura</taxon>
        <taxon>Eubrachyura</taxon>
        <taxon>Portunoidea</taxon>
        <taxon>Portunidae</taxon>
        <taxon>Portuninae</taxon>
        <taxon>Portunus</taxon>
    </lineage>
</organism>
<evidence type="ECO:0000313" key="2">
    <source>
        <dbReference type="EMBL" id="MPC39489.1"/>
    </source>
</evidence>
<gene>
    <name evidence="2" type="ORF">E2C01_033028</name>
</gene>
<dbReference type="Proteomes" id="UP000324222">
    <property type="component" value="Unassembled WGS sequence"/>
</dbReference>
<dbReference type="EMBL" id="VSRR010004379">
    <property type="protein sequence ID" value="MPC39489.1"/>
    <property type="molecule type" value="Genomic_DNA"/>
</dbReference>
<name>A0A5B7F2N5_PORTR</name>
<keyword evidence="3" id="KW-1185">Reference proteome</keyword>
<protein>
    <submittedName>
        <fullName evidence="2">Uncharacterized protein</fullName>
    </submittedName>
</protein>
<comment type="caution">
    <text evidence="2">The sequence shown here is derived from an EMBL/GenBank/DDBJ whole genome shotgun (WGS) entry which is preliminary data.</text>
</comment>
<feature type="compositionally biased region" description="Gly residues" evidence="1">
    <location>
        <begin position="1"/>
        <end position="20"/>
    </location>
</feature>
<evidence type="ECO:0000313" key="3">
    <source>
        <dbReference type="Proteomes" id="UP000324222"/>
    </source>
</evidence>
<evidence type="ECO:0000256" key="1">
    <source>
        <dbReference type="SAM" id="MobiDB-lite"/>
    </source>
</evidence>
<accession>A0A5B7F2N5</accession>
<sequence length="152" mass="16391">MGVRRGGGRPISGRRGGGGRTQLLHDSRLTTTFCTFFPSVPRRRAHSRHACPAGPAFCGGDERGPRPLASGGRLWRIIGVMAMAGTQAGRQAGSKDRRHGTSWLPLSPHAAKNVKKITHHVPPRLATTRRAAPRPAHTTPHHITLTSHIAFT</sequence>
<proteinExistence type="predicted"/>
<reference evidence="2 3" key="1">
    <citation type="submission" date="2019-05" db="EMBL/GenBank/DDBJ databases">
        <title>Another draft genome of Portunus trituberculatus and its Hox gene families provides insights of decapod evolution.</title>
        <authorList>
            <person name="Jeong J.-H."/>
            <person name="Song I."/>
            <person name="Kim S."/>
            <person name="Choi T."/>
            <person name="Kim D."/>
            <person name="Ryu S."/>
            <person name="Kim W."/>
        </authorList>
    </citation>
    <scope>NUCLEOTIDE SEQUENCE [LARGE SCALE GENOMIC DNA]</scope>
    <source>
        <tissue evidence="2">Muscle</tissue>
    </source>
</reference>
<feature type="region of interest" description="Disordered" evidence="1">
    <location>
        <begin position="1"/>
        <end position="24"/>
    </location>
</feature>